<comment type="caution">
    <text evidence="2">The sequence shown here is derived from an EMBL/GenBank/DDBJ whole genome shotgun (WGS) entry which is preliminary data.</text>
</comment>
<dbReference type="OrthoDB" id="329208at2157"/>
<keyword evidence="1" id="KW-0472">Membrane</keyword>
<gene>
    <name evidence="2" type="ORF">FK85_19335</name>
</gene>
<dbReference type="AlphaFoldDB" id="A0A081EWH9"/>
<reference evidence="2 3" key="1">
    <citation type="journal article" date="2015" name="Genome Announc.">
        <title>Draft genome sequence of a Halorubrum H3 strain isolated from the burlinskoye salt lake (Altai Krai, Russia).</title>
        <authorList>
            <person name="Rozanov A.S."/>
            <person name="Bryanskaya A.V."/>
            <person name="Malup T.K."/>
            <person name="Kotenko A.V."/>
            <person name="Peltek S.E."/>
        </authorList>
    </citation>
    <scope>NUCLEOTIDE SEQUENCE [LARGE SCALE GENOMIC DNA]</scope>
    <source>
        <strain evidence="2 3">H3</strain>
    </source>
</reference>
<proteinExistence type="predicted"/>
<organism evidence="2 3">
    <name type="scientific">Halorubrum saccharovorum</name>
    <dbReference type="NCBI Taxonomy" id="2248"/>
    <lineage>
        <taxon>Archaea</taxon>
        <taxon>Methanobacteriati</taxon>
        <taxon>Methanobacteriota</taxon>
        <taxon>Stenosarchaea group</taxon>
        <taxon>Halobacteria</taxon>
        <taxon>Halobacteriales</taxon>
        <taxon>Haloferacaceae</taxon>
        <taxon>Halorubrum</taxon>
    </lineage>
</organism>
<evidence type="ECO:0000313" key="3">
    <source>
        <dbReference type="Proteomes" id="UP000053331"/>
    </source>
</evidence>
<dbReference type="EMBL" id="JNFH02000010">
    <property type="protein sequence ID" value="KDS91767.1"/>
    <property type="molecule type" value="Genomic_DNA"/>
</dbReference>
<evidence type="ECO:0000313" key="2">
    <source>
        <dbReference type="EMBL" id="KDS91767.1"/>
    </source>
</evidence>
<keyword evidence="1" id="KW-0812">Transmembrane</keyword>
<accession>A0A081EWH9</accession>
<sequence>MAQAPNQGDDDGYTLPRSLQRFARSPQGFILGAILSPLIEGLNDAVVQFLDLIVFVFEGSAPGLVGTYGIADIPLFVGTHLVDIGATIGGSAAAGTGFLGLVDRLVETAVGFATAGGPLAPIILAGEVVVVVWLLAFIGRRIILVIADAVPGLAGVLGT</sequence>
<keyword evidence="3" id="KW-1185">Reference proteome</keyword>
<evidence type="ECO:0000256" key="1">
    <source>
        <dbReference type="SAM" id="Phobius"/>
    </source>
</evidence>
<dbReference type="Proteomes" id="UP000053331">
    <property type="component" value="Unassembled WGS sequence"/>
</dbReference>
<keyword evidence="1" id="KW-1133">Transmembrane helix</keyword>
<feature type="transmembrane region" description="Helical" evidence="1">
    <location>
        <begin position="119"/>
        <end position="138"/>
    </location>
</feature>
<protein>
    <submittedName>
        <fullName evidence="2">Uncharacterized protein</fullName>
    </submittedName>
</protein>
<name>A0A081EWH9_9EURY</name>